<evidence type="ECO:0008006" key="5">
    <source>
        <dbReference type="Google" id="ProtNLM"/>
    </source>
</evidence>
<feature type="transmembrane region" description="Helical" evidence="2">
    <location>
        <begin position="184"/>
        <end position="206"/>
    </location>
</feature>
<dbReference type="OMA" id="RFYRQHS"/>
<feature type="region of interest" description="Disordered" evidence="1">
    <location>
        <begin position="156"/>
        <end position="175"/>
    </location>
</feature>
<protein>
    <recommendedName>
        <fullName evidence="5">SH3 domain protein</fullName>
    </recommendedName>
</protein>
<feature type="region of interest" description="Disordered" evidence="1">
    <location>
        <begin position="353"/>
        <end position="391"/>
    </location>
</feature>
<dbReference type="EMBL" id="DS027685">
    <property type="protein sequence ID" value="EAW25177.1"/>
    <property type="molecule type" value="Genomic_DNA"/>
</dbReference>
<gene>
    <name evidence="3" type="ORF">NFIA_106650</name>
</gene>
<dbReference type="RefSeq" id="XP_001267074.1">
    <property type="nucleotide sequence ID" value="XM_001267073.1"/>
</dbReference>
<evidence type="ECO:0000256" key="1">
    <source>
        <dbReference type="SAM" id="MobiDB-lite"/>
    </source>
</evidence>
<feature type="compositionally biased region" description="Polar residues" evidence="1">
    <location>
        <begin position="261"/>
        <end position="276"/>
    </location>
</feature>
<dbReference type="OrthoDB" id="5340910at2759"/>
<organism evidence="3 4">
    <name type="scientific">Neosartorya fischeri (strain ATCC 1020 / DSM 3700 / CBS 544.65 / FGSC A1164 / JCM 1740 / NRRL 181 / WB 181)</name>
    <name type="common">Aspergillus fischerianus</name>
    <dbReference type="NCBI Taxonomy" id="331117"/>
    <lineage>
        <taxon>Eukaryota</taxon>
        <taxon>Fungi</taxon>
        <taxon>Dikarya</taxon>
        <taxon>Ascomycota</taxon>
        <taxon>Pezizomycotina</taxon>
        <taxon>Eurotiomycetes</taxon>
        <taxon>Eurotiomycetidae</taxon>
        <taxon>Eurotiales</taxon>
        <taxon>Aspergillaceae</taxon>
        <taxon>Aspergillus</taxon>
        <taxon>Aspergillus subgen. Fumigati</taxon>
    </lineage>
</organism>
<feature type="region of interest" description="Disordered" evidence="1">
    <location>
        <begin position="432"/>
        <end position="484"/>
    </location>
</feature>
<name>A1CX25_NEOFI</name>
<feature type="compositionally biased region" description="Low complexity" evidence="1">
    <location>
        <begin position="156"/>
        <end position="172"/>
    </location>
</feature>
<reference evidence="4" key="1">
    <citation type="journal article" date="2008" name="PLoS Genet.">
        <title>Genomic islands in the pathogenic filamentous fungus Aspergillus fumigatus.</title>
        <authorList>
            <person name="Fedorova N.D."/>
            <person name="Khaldi N."/>
            <person name="Joardar V.S."/>
            <person name="Maiti R."/>
            <person name="Amedeo P."/>
            <person name="Anderson M.J."/>
            <person name="Crabtree J."/>
            <person name="Silva J.C."/>
            <person name="Badger J.H."/>
            <person name="Albarraq A."/>
            <person name="Angiuoli S."/>
            <person name="Bussey H."/>
            <person name="Bowyer P."/>
            <person name="Cotty P.J."/>
            <person name="Dyer P.S."/>
            <person name="Egan A."/>
            <person name="Galens K."/>
            <person name="Fraser-Liggett C.M."/>
            <person name="Haas B.J."/>
            <person name="Inman J.M."/>
            <person name="Kent R."/>
            <person name="Lemieux S."/>
            <person name="Malavazi I."/>
            <person name="Orvis J."/>
            <person name="Roemer T."/>
            <person name="Ronning C.M."/>
            <person name="Sundaram J.P."/>
            <person name="Sutton G."/>
            <person name="Turner G."/>
            <person name="Venter J.C."/>
            <person name="White O.R."/>
            <person name="Whitty B.R."/>
            <person name="Youngman P."/>
            <person name="Wolfe K.H."/>
            <person name="Goldman G.H."/>
            <person name="Wortman J.R."/>
            <person name="Jiang B."/>
            <person name="Denning D.W."/>
            <person name="Nierman W.C."/>
        </authorList>
    </citation>
    <scope>NUCLEOTIDE SEQUENCE [LARGE SCALE GENOMIC DNA]</scope>
    <source>
        <strain evidence="4">ATCC 1020 / DSM 3700 / CBS 544.65 / FGSC A1164 / JCM 1740 / NRRL 181 / WB 181</strain>
    </source>
</reference>
<keyword evidence="2" id="KW-0812">Transmembrane</keyword>
<feature type="region of interest" description="Disordered" evidence="1">
    <location>
        <begin position="257"/>
        <end position="276"/>
    </location>
</feature>
<keyword evidence="2" id="KW-0472">Membrane</keyword>
<feature type="region of interest" description="Disordered" evidence="1">
    <location>
        <begin position="595"/>
        <end position="638"/>
    </location>
</feature>
<keyword evidence="4" id="KW-1185">Reference proteome</keyword>
<keyword evidence="2" id="KW-1133">Transmembrane helix</keyword>
<dbReference type="eggNOG" id="ENOG502RPAZ">
    <property type="taxonomic scope" value="Eukaryota"/>
</dbReference>
<accession>A1CX25</accession>
<evidence type="ECO:0000313" key="4">
    <source>
        <dbReference type="Proteomes" id="UP000006702"/>
    </source>
</evidence>
<sequence>MTSVTASIPVGDQGLKALSQEVPGRSYDNGMYHPGNARLSVVADPPNEVGNTETKPIATADAMLDGHGSSESGMLRGTITDTLPDPKAAAVKPAALPSEVPLDLRQGHFDHPLQLIATMTTSTNASSSTTSSTTSYNSTIRTTLHTVSMPTSTRASFTKSASHATSTSAPAAPRWETMTPGAQAGIVISAVSLAIILIGIIVWWLYRKKRALLRPIRGEESPPPTEKPNPAYRFASNLYTSSTSTLVNVTDIFKASREKSPSINDRSSSIYSNDQTQSNQIRSNLFTLAADKVRPLRGRKQPPDRRSRYSHGYVFAQEFEHAPPPPPTRLQKIVAGLYANGSSTVKTVTAPFKAQPLPQKDNASSTWSPMSSRTPYSRAYDSYPQADQFQPPCDISDSLDLVKVRSVSSGTVAMSNPAEISVDALAGRISGEGKRHQEAVREPSPSPSQYTSAPSQRQSPPPRTSREGSPAYSGRAPSQMQPEVSSVKLWTKQVYRVEMDFTSRSDGQLQVGEGQMVRLEQIFDDGWVSLVHQFLWVYRLTPQALCTLTDTEKQGLLPRACLSTWPIKERRHYASSSNTSERALGVSPIDSQPFRFYRQHSRPGTPKPSTESKPATESKPPSVKKQSISPTLSTFFRL</sequence>
<dbReference type="VEuPathDB" id="FungiDB:NFIA_106650"/>
<dbReference type="KEGG" id="nfi:NFIA_106650"/>
<dbReference type="InterPro" id="IPR036028">
    <property type="entry name" value="SH3-like_dom_sf"/>
</dbReference>
<dbReference type="SUPFAM" id="SSF50044">
    <property type="entry name" value="SH3-domain"/>
    <property type="match status" value="1"/>
</dbReference>
<dbReference type="HOGENOM" id="CLU_035141_0_0_1"/>
<dbReference type="GeneID" id="4593709"/>
<feature type="compositionally biased region" description="Polar residues" evidence="1">
    <location>
        <begin position="361"/>
        <end position="375"/>
    </location>
</feature>
<evidence type="ECO:0000256" key="2">
    <source>
        <dbReference type="SAM" id="Phobius"/>
    </source>
</evidence>
<dbReference type="AlphaFoldDB" id="A1CX25"/>
<proteinExistence type="predicted"/>
<dbReference type="Proteomes" id="UP000006702">
    <property type="component" value="Unassembled WGS sequence"/>
</dbReference>
<evidence type="ECO:0000313" key="3">
    <source>
        <dbReference type="EMBL" id="EAW25177.1"/>
    </source>
</evidence>
<feature type="compositionally biased region" description="Basic and acidic residues" evidence="1">
    <location>
        <begin position="432"/>
        <end position="441"/>
    </location>
</feature>
<feature type="compositionally biased region" description="Polar residues" evidence="1">
    <location>
        <begin position="624"/>
        <end position="638"/>
    </location>
</feature>